<comment type="similarity">
    <text evidence="2">In the C-terminal section; belongs to the class-I pyridoxal-phosphate-dependent aminotransferase family.</text>
</comment>
<dbReference type="Gene3D" id="3.90.1150.10">
    <property type="entry name" value="Aspartate Aminotransferase, domain 1"/>
    <property type="match status" value="1"/>
</dbReference>
<dbReference type="PANTHER" id="PTHR46577">
    <property type="entry name" value="HTH-TYPE TRANSCRIPTIONAL REGULATORY PROTEIN GABR"/>
    <property type="match status" value="1"/>
</dbReference>
<dbReference type="Gene3D" id="1.10.10.10">
    <property type="entry name" value="Winged helix-like DNA-binding domain superfamily/Winged helix DNA-binding domain"/>
    <property type="match status" value="1"/>
</dbReference>
<keyword evidence="3" id="KW-0808">Transferase</keyword>
<dbReference type="InterPro" id="IPR015424">
    <property type="entry name" value="PyrdxlP-dep_Trfase"/>
</dbReference>
<evidence type="ECO:0000256" key="7">
    <source>
        <dbReference type="ARBA" id="ARBA00023163"/>
    </source>
</evidence>
<dbReference type="InterPro" id="IPR015422">
    <property type="entry name" value="PyrdxlP-dep_Trfase_small"/>
</dbReference>
<dbReference type="PROSITE" id="PS50949">
    <property type="entry name" value="HTH_GNTR"/>
    <property type="match status" value="1"/>
</dbReference>
<reference evidence="9 10" key="1">
    <citation type="journal article" date="2022" name="Int. J. Syst. Evol. Microbiol.">
        <title>Neobacillus kokaensis sp. nov., isolated from soil.</title>
        <authorList>
            <person name="Yuki K."/>
            <person name="Matsubara H."/>
            <person name="Yamaguchi S."/>
        </authorList>
    </citation>
    <scope>NUCLEOTIDE SEQUENCE [LARGE SCALE GENOMIC DNA]</scope>
    <source>
        <strain evidence="9 10">LOB 377</strain>
    </source>
</reference>
<evidence type="ECO:0000313" key="9">
    <source>
        <dbReference type="EMBL" id="GHH97599.1"/>
    </source>
</evidence>
<evidence type="ECO:0000256" key="2">
    <source>
        <dbReference type="ARBA" id="ARBA00005384"/>
    </source>
</evidence>
<sequence length="470" mass="53185">MKKIPRYFQIARWIREKIDKGEWVIGSKIPTQREIAEQFGVNRSTVVTAIEMVKSEGLLEGKTGSGIYVVNNQWSLISAISPPDWNDFTKWSLQPASEHTVQMINELENRKDLIQFSKGELGPEMFPHAEITEAMGKVTLQLQEFGYGDGLGELGLRTEISRHLQRIGVNIAPESILIVSGALHALKLITTGILKRGSTVFLESPSYLHSINLFPAEMAIREIPVAEEGLNIKELFQQKFTKNSSILFLNPTFQNPTSTSMTLEQRKILLDKCQYYQLPIIEDDIFRDLWLDAPPPAPLKALDKNGQVLYVGSFSKTIAAGLRIGWLAGPEAVVKRLSDVRMQTDYGSSYLSQVLVKELLASGMYEKHLQKVRCRLREKRDELLRLLSLHLSDVATWSTPSGGFFIWVVFKKKMNMQKLFKQCLAENVVINPGFIYNDRHSTLRLSFAYATFEEMEAGILTIKSSLSNQI</sequence>
<accession>A0ABQ3MZ78</accession>
<keyword evidence="4" id="KW-0663">Pyridoxal phosphate</keyword>
<keyword evidence="3" id="KW-0032">Aminotransferase</keyword>
<protein>
    <submittedName>
        <fullName evidence="9">HTH-type transcriptional regulator YdfD</fullName>
    </submittedName>
</protein>
<comment type="caution">
    <text evidence="9">The sequence shown here is derived from an EMBL/GenBank/DDBJ whole genome shotgun (WGS) entry which is preliminary data.</text>
</comment>
<keyword evidence="5" id="KW-0805">Transcription regulation</keyword>
<proteinExistence type="inferred from homology"/>
<dbReference type="SMART" id="SM00345">
    <property type="entry name" value="HTH_GNTR"/>
    <property type="match status" value="1"/>
</dbReference>
<dbReference type="SUPFAM" id="SSF46785">
    <property type="entry name" value="Winged helix' DNA-binding domain"/>
    <property type="match status" value="1"/>
</dbReference>
<dbReference type="PRINTS" id="PR00035">
    <property type="entry name" value="HTHGNTR"/>
</dbReference>
<keyword evidence="6" id="KW-0238">DNA-binding</keyword>
<dbReference type="InterPro" id="IPR036388">
    <property type="entry name" value="WH-like_DNA-bd_sf"/>
</dbReference>
<keyword evidence="10" id="KW-1185">Reference proteome</keyword>
<dbReference type="Pfam" id="PF00155">
    <property type="entry name" value="Aminotran_1_2"/>
    <property type="match status" value="1"/>
</dbReference>
<name>A0ABQ3MZ78_9BACI</name>
<dbReference type="InterPro" id="IPR004839">
    <property type="entry name" value="Aminotransferase_I/II_large"/>
</dbReference>
<evidence type="ECO:0000256" key="5">
    <source>
        <dbReference type="ARBA" id="ARBA00023015"/>
    </source>
</evidence>
<dbReference type="SUPFAM" id="SSF53383">
    <property type="entry name" value="PLP-dependent transferases"/>
    <property type="match status" value="1"/>
</dbReference>
<dbReference type="InterPro" id="IPR036390">
    <property type="entry name" value="WH_DNA-bd_sf"/>
</dbReference>
<evidence type="ECO:0000256" key="6">
    <source>
        <dbReference type="ARBA" id="ARBA00023125"/>
    </source>
</evidence>
<dbReference type="Gene3D" id="3.40.640.10">
    <property type="entry name" value="Type I PLP-dependent aspartate aminotransferase-like (Major domain)"/>
    <property type="match status" value="1"/>
</dbReference>
<dbReference type="CDD" id="cd00609">
    <property type="entry name" value="AAT_like"/>
    <property type="match status" value="1"/>
</dbReference>
<dbReference type="RefSeq" id="WP_191270602.1">
    <property type="nucleotide sequence ID" value="NZ_BNDS01000003.1"/>
</dbReference>
<evidence type="ECO:0000256" key="1">
    <source>
        <dbReference type="ARBA" id="ARBA00001933"/>
    </source>
</evidence>
<evidence type="ECO:0000256" key="3">
    <source>
        <dbReference type="ARBA" id="ARBA00022576"/>
    </source>
</evidence>
<feature type="domain" description="HTH gntR-type" evidence="8">
    <location>
        <begin position="4"/>
        <end position="72"/>
    </location>
</feature>
<dbReference type="InterPro" id="IPR015421">
    <property type="entry name" value="PyrdxlP-dep_Trfase_major"/>
</dbReference>
<dbReference type="InterPro" id="IPR000524">
    <property type="entry name" value="Tscrpt_reg_HTH_GntR"/>
</dbReference>
<dbReference type="EMBL" id="BNDS01000003">
    <property type="protein sequence ID" value="GHH97599.1"/>
    <property type="molecule type" value="Genomic_DNA"/>
</dbReference>
<evidence type="ECO:0000259" key="8">
    <source>
        <dbReference type="PROSITE" id="PS50949"/>
    </source>
</evidence>
<gene>
    <name evidence="9" type="primary">ydfD</name>
    <name evidence="9" type="ORF">AM1BK_11420</name>
</gene>
<dbReference type="Pfam" id="PF00392">
    <property type="entry name" value="GntR"/>
    <property type="match status" value="1"/>
</dbReference>
<dbReference type="CDD" id="cd07377">
    <property type="entry name" value="WHTH_GntR"/>
    <property type="match status" value="1"/>
</dbReference>
<organism evidence="9 10">
    <name type="scientific">Neobacillus kokaensis</name>
    <dbReference type="NCBI Taxonomy" id="2759023"/>
    <lineage>
        <taxon>Bacteria</taxon>
        <taxon>Bacillati</taxon>
        <taxon>Bacillota</taxon>
        <taxon>Bacilli</taxon>
        <taxon>Bacillales</taxon>
        <taxon>Bacillaceae</taxon>
        <taxon>Neobacillus</taxon>
    </lineage>
</organism>
<dbReference type="PANTHER" id="PTHR46577:SF2">
    <property type="entry name" value="TRANSCRIPTIONAL REGULATORY PROTEIN"/>
    <property type="match status" value="1"/>
</dbReference>
<dbReference type="InterPro" id="IPR051446">
    <property type="entry name" value="HTH_trans_reg/aminotransferase"/>
</dbReference>
<dbReference type="Proteomes" id="UP000637074">
    <property type="component" value="Unassembled WGS sequence"/>
</dbReference>
<comment type="cofactor">
    <cofactor evidence="1">
        <name>pyridoxal 5'-phosphate</name>
        <dbReference type="ChEBI" id="CHEBI:597326"/>
    </cofactor>
</comment>
<evidence type="ECO:0000256" key="4">
    <source>
        <dbReference type="ARBA" id="ARBA00022898"/>
    </source>
</evidence>
<evidence type="ECO:0000313" key="10">
    <source>
        <dbReference type="Proteomes" id="UP000637074"/>
    </source>
</evidence>
<keyword evidence="7" id="KW-0804">Transcription</keyword>